<dbReference type="SUPFAM" id="SSF52507">
    <property type="entry name" value="Homo-oligomeric flavin-containing Cys decarboxylases, HFCD"/>
    <property type="match status" value="1"/>
</dbReference>
<keyword evidence="3 4" id="KW-0288">FMN</keyword>
<evidence type="ECO:0000256" key="3">
    <source>
        <dbReference type="HAMAP-Rule" id="MF_02225"/>
    </source>
</evidence>
<evidence type="ECO:0000256" key="2">
    <source>
        <dbReference type="ARBA" id="ARBA00023239"/>
    </source>
</evidence>
<dbReference type="InterPro" id="IPR003382">
    <property type="entry name" value="Flavoprotein"/>
</dbReference>
<accession>A0A0B4XHH4</accession>
<dbReference type="Proteomes" id="UP000006764">
    <property type="component" value="Chromosome"/>
</dbReference>
<feature type="binding site" evidence="3">
    <location>
        <position position="342"/>
    </location>
    <ligand>
        <name>CTP</name>
        <dbReference type="ChEBI" id="CHEBI:37563"/>
    </ligand>
</feature>
<feature type="domain" description="DNA/pantothenate metabolism flavoprotein C-terminal" evidence="6">
    <location>
        <begin position="186"/>
        <end position="394"/>
    </location>
</feature>
<feature type="region of interest" description="Phosphopantothenate--cysteine ligase" evidence="3">
    <location>
        <begin position="191"/>
        <end position="400"/>
    </location>
</feature>
<feature type="active site" description="Proton donor" evidence="3">
    <location>
        <position position="159"/>
    </location>
</feature>
<comment type="caution">
    <text evidence="3">Lacks conserved residue(s) required for the propagation of feature annotation.</text>
</comment>
<keyword evidence="3 4" id="KW-0436">Ligase</keyword>
<keyword evidence="3 4" id="KW-0285">Flavoprotein</keyword>
<keyword evidence="3" id="KW-0460">Magnesium</keyword>
<reference evidence="7 8" key="1">
    <citation type="journal article" date="2012" name="J. Bacteriol.">
        <title>Genome sequence of an alkane-degrading bacterium, Alcanivorax pacificus type strain W11-5, isolated from deep sea sediment.</title>
        <authorList>
            <person name="Lai Q."/>
            <person name="Shao Z."/>
        </authorList>
    </citation>
    <scope>NUCLEOTIDE SEQUENCE [LARGE SCALE GENOMIC DNA]</scope>
    <source>
        <strain evidence="7 8">W11-5</strain>
    </source>
</reference>
<dbReference type="InterPro" id="IPR005252">
    <property type="entry name" value="CoaBC"/>
</dbReference>
<proteinExistence type="inferred from homology"/>
<dbReference type="SUPFAM" id="SSF102645">
    <property type="entry name" value="CoaB-like"/>
    <property type="match status" value="1"/>
</dbReference>
<dbReference type="GO" id="GO:0015937">
    <property type="term" value="P:coenzyme A biosynthetic process"/>
    <property type="evidence" value="ECO:0007669"/>
    <property type="project" value="UniProtKB-UniRule"/>
</dbReference>
<dbReference type="OrthoDB" id="9802554at2"/>
<evidence type="ECO:0000259" key="5">
    <source>
        <dbReference type="Pfam" id="PF02441"/>
    </source>
</evidence>
<dbReference type="Gene3D" id="3.40.50.10300">
    <property type="entry name" value="CoaB-like"/>
    <property type="match status" value="1"/>
</dbReference>
<dbReference type="GO" id="GO:0004633">
    <property type="term" value="F:phosphopantothenoylcysteine decarboxylase activity"/>
    <property type="evidence" value="ECO:0007669"/>
    <property type="project" value="UniProtKB-UniRule"/>
</dbReference>
<dbReference type="InterPro" id="IPR035929">
    <property type="entry name" value="CoaB-like_sf"/>
</dbReference>
<evidence type="ECO:0000256" key="1">
    <source>
        <dbReference type="ARBA" id="ARBA00022793"/>
    </source>
</evidence>
<dbReference type="PANTHER" id="PTHR14359">
    <property type="entry name" value="HOMO-OLIGOMERIC FLAVIN CONTAINING CYS DECARBOXYLASE FAMILY"/>
    <property type="match status" value="1"/>
</dbReference>
<feature type="binding site" evidence="3">
    <location>
        <position position="338"/>
    </location>
    <ligand>
        <name>CTP</name>
        <dbReference type="ChEBI" id="CHEBI:37563"/>
    </ligand>
</feature>
<dbReference type="EC" id="6.3.2.5" evidence="3"/>
<dbReference type="GO" id="GO:0015941">
    <property type="term" value="P:pantothenate catabolic process"/>
    <property type="evidence" value="ECO:0007669"/>
    <property type="project" value="InterPro"/>
</dbReference>
<protein>
    <recommendedName>
        <fullName evidence="3">Coenzyme A biosynthesis bifunctional protein CoaBC</fullName>
    </recommendedName>
    <alternativeName>
        <fullName evidence="3">DNA/pantothenate metabolism flavoprotein</fullName>
    </alternativeName>
    <alternativeName>
        <fullName evidence="3">Phosphopantothenoylcysteine synthetase/decarboxylase</fullName>
        <shortName evidence="3">PPCS-PPCDC</shortName>
    </alternativeName>
    <domain>
        <recommendedName>
            <fullName evidence="3">Phosphopantothenoylcysteine decarboxylase</fullName>
            <shortName evidence="3">PPC decarboxylase</shortName>
            <shortName evidence="3">PPC-DC</shortName>
            <ecNumber evidence="3">4.1.1.36</ecNumber>
        </recommendedName>
        <alternativeName>
            <fullName evidence="3">CoaC</fullName>
        </alternativeName>
    </domain>
    <domain>
        <recommendedName>
            <fullName evidence="3">Phosphopantothenate--cysteine ligase</fullName>
            <ecNumber evidence="3">6.3.2.5</ecNumber>
        </recommendedName>
        <alternativeName>
            <fullName evidence="3">CoaB</fullName>
        </alternativeName>
        <alternativeName>
            <fullName evidence="3">Phosphopantothenoylcysteine synthetase</fullName>
            <shortName evidence="3">PPC synthetase</shortName>
            <shortName evidence="3">PPC-S</shortName>
        </alternativeName>
    </domain>
</protein>
<dbReference type="GO" id="GO:0046872">
    <property type="term" value="F:metal ion binding"/>
    <property type="evidence" value="ECO:0007669"/>
    <property type="project" value="UniProtKB-KW"/>
</dbReference>
<feature type="domain" description="Flavoprotein" evidence="5">
    <location>
        <begin position="7"/>
        <end position="174"/>
    </location>
</feature>
<comment type="pathway">
    <text evidence="3 4">Cofactor biosynthesis; coenzyme A biosynthesis; CoA from (R)-pantothenate: step 3/5.</text>
</comment>
<dbReference type="EC" id="4.1.1.36" evidence="3"/>
<name>A0A0B4XHH4_9GAMM</name>
<comment type="pathway">
    <text evidence="3 4">Cofactor biosynthesis; coenzyme A biosynthesis; CoA from (R)-pantothenate: step 2/5.</text>
</comment>
<comment type="catalytic activity">
    <reaction evidence="3 4">
        <text>(R)-4'-phosphopantothenate + L-cysteine + CTP = N-[(R)-4-phosphopantothenoyl]-L-cysteine + CMP + diphosphate + H(+)</text>
        <dbReference type="Rhea" id="RHEA:19397"/>
        <dbReference type="ChEBI" id="CHEBI:10986"/>
        <dbReference type="ChEBI" id="CHEBI:15378"/>
        <dbReference type="ChEBI" id="CHEBI:33019"/>
        <dbReference type="ChEBI" id="CHEBI:35235"/>
        <dbReference type="ChEBI" id="CHEBI:37563"/>
        <dbReference type="ChEBI" id="CHEBI:59458"/>
        <dbReference type="ChEBI" id="CHEBI:60377"/>
        <dbReference type="EC" id="6.3.2.5"/>
    </reaction>
</comment>
<feature type="binding site" evidence="3">
    <location>
        <position position="324"/>
    </location>
    <ligand>
        <name>CTP</name>
        <dbReference type="ChEBI" id="CHEBI:37563"/>
    </ligand>
</feature>
<keyword evidence="3" id="KW-0479">Metal-binding</keyword>
<dbReference type="RefSeq" id="WP_008739053.1">
    <property type="nucleotide sequence ID" value="NZ_CP004387.1"/>
</dbReference>
<dbReference type="GO" id="GO:0010181">
    <property type="term" value="F:FMN binding"/>
    <property type="evidence" value="ECO:0007669"/>
    <property type="project" value="UniProtKB-UniRule"/>
</dbReference>
<dbReference type="HOGENOM" id="CLU_033319_0_1_6"/>
<dbReference type="EMBL" id="CP004387">
    <property type="protein sequence ID" value="AJD46506.1"/>
    <property type="molecule type" value="Genomic_DNA"/>
</dbReference>
<comment type="similarity">
    <text evidence="3 4">In the N-terminal section; belongs to the HFCD (homo-oligomeric flavin containing Cys decarboxylase) superfamily.</text>
</comment>
<sequence length="400" mass="42672">MERLVNKRILLGVTGGIAAYKSAELIRRLQDAGADVRVVMTQGAQEFITPLTMQALSGNPVHTDLLDPHAEAGMGHIELARWADLVLIAPASANFMARMAHGHGSDLLSTLCLATGAPIAIAPAMNQQMWADIATQKNLLILQEKGVHVFGPAAGSQACGEVGPGRMLEPHEIALCAANVFDYNLLTGLHVVVTAGPTREAIDPVRYITNQSSGKMGYAIAEAAAEAGARVTLISGPVNLPTPTRVKRIDVVRAEDMYNASMAVVDEGCDVFIATAAVADYRPSVTAEHKIKKSTEEIHLTLVKNPDIVAAVSAHAKRPFTVGFAAETRDVVAYAQAKLDNKKLDMIATNDVSGENVGFNSDNNALTVIWPGGHKVLPLAAKRQIAKQLIELIAIRHKRD</sequence>
<comment type="cofactor">
    <cofactor evidence="3">
        <name>FMN</name>
        <dbReference type="ChEBI" id="CHEBI:58210"/>
    </cofactor>
    <text evidence="3">Binds 1 FMN per subunit.</text>
</comment>
<dbReference type="InterPro" id="IPR036551">
    <property type="entry name" value="Flavin_trans-like"/>
</dbReference>
<dbReference type="UniPathway" id="UPA00241">
    <property type="reaction ID" value="UER00353"/>
</dbReference>
<feature type="region of interest" description="Phosphopantothenoylcysteine decarboxylase" evidence="3">
    <location>
        <begin position="1"/>
        <end position="190"/>
    </location>
</feature>
<dbReference type="PANTHER" id="PTHR14359:SF6">
    <property type="entry name" value="PHOSPHOPANTOTHENOYLCYSTEINE DECARBOXYLASE"/>
    <property type="match status" value="1"/>
</dbReference>
<evidence type="ECO:0000259" key="6">
    <source>
        <dbReference type="Pfam" id="PF04127"/>
    </source>
</evidence>
<dbReference type="KEGG" id="apac:S7S_00410"/>
<gene>
    <name evidence="3" type="primary">coaBC</name>
    <name evidence="7" type="ORF">S7S_00410</name>
</gene>
<feature type="binding site" evidence="3">
    <location>
        <begin position="306"/>
        <end position="309"/>
    </location>
    <ligand>
        <name>CTP</name>
        <dbReference type="ChEBI" id="CHEBI:37563"/>
    </ligand>
</feature>
<dbReference type="HAMAP" id="MF_02225">
    <property type="entry name" value="CoaBC"/>
    <property type="match status" value="1"/>
</dbReference>
<keyword evidence="2 3" id="KW-0456">Lyase</keyword>
<dbReference type="STRING" id="391936.S7S_00410"/>
<comment type="catalytic activity">
    <reaction evidence="3 4">
        <text>N-[(R)-4-phosphopantothenoyl]-L-cysteine + H(+) = (R)-4'-phosphopantetheine + CO2</text>
        <dbReference type="Rhea" id="RHEA:16793"/>
        <dbReference type="ChEBI" id="CHEBI:15378"/>
        <dbReference type="ChEBI" id="CHEBI:16526"/>
        <dbReference type="ChEBI" id="CHEBI:59458"/>
        <dbReference type="ChEBI" id="CHEBI:61723"/>
        <dbReference type="EC" id="4.1.1.36"/>
    </reaction>
</comment>
<dbReference type="Pfam" id="PF04127">
    <property type="entry name" value="DFP"/>
    <property type="match status" value="1"/>
</dbReference>
<dbReference type="InterPro" id="IPR007085">
    <property type="entry name" value="DNA/pantothenate-metab_flavo_C"/>
</dbReference>
<evidence type="ECO:0000313" key="7">
    <source>
        <dbReference type="EMBL" id="AJD46506.1"/>
    </source>
</evidence>
<comment type="function">
    <text evidence="4">Catalyzes two steps in the biosynthesis of coenzyme A. In the first step cysteine is conjugated to 4'-phosphopantothenate to form 4-phosphopantothenoylcysteine, in the latter compound is decarboxylated to form 4'-phosphopantotheine.</text>
</comment>
<dbReference type="AlphaFoldDB" id="A0A0B4XHH4"/>
<evidence type="ECO:0000256" key="4">
    <source>
        <dbReference type="RuleBase" id="RU364078"/>
    </source>
</evidence>
<dbReference type="Pfam" id="PF02441">
    <property type="entry name" value="Flavoprotein"/>
    <property type="match status" value="1"/>
</dbReference>
<comment type="function">
    <text evidence="3">Catalyzes two sequential steps in the biosynthesis of coenzyme A. In the first step cysteine is conjugated to 4'-phosphopantothenate to form 4-phosphopantothenoylcysteine. In the second step the latter compound is decarboxylated to form 4'-phosphopantotheine.</text>
</comment>
<dbReference type="GO" id="GO:0004632">
    <property type="term" value="F:phosphopantothenate--cysteine ligase activity"/>
    <property type="evidence" value="ECO:0007669"/>
    <property type="project" value="UniProtKB-UniRule"/>
</dbReference>
<dbReference type="GO" id="GO:0071513">
    <property type="term" value="C:phosphopantothenoylcysteine decarboxylase complex"/>
    <property type="evidence" value="ECO:0007669"/>
    <property type="project" value="TreeGrafter"/>
</dbReference>
<keyword evidence="1 3" id="KW-0210">Decarboxylase</keyword>
<dbReference type="Gene3D" id="3.40.50.1950">
    <property type="entry name" value="Flavin prenyltransferase-like"/>
    <property type="match status" value="1"/>
</dbReference>
<evidence type="ECO:0000313" key="8">
    <source>
        <dbReference type="Proteomes" id="UP000006764"/>
    </source>
</evidence>
<feature type="binding site" evidence="3">
    <location>
        <position position="280"/>
    </location>
    <ligand>
        <name>CTP</name>
        <dbReference type="ChEBI" id="CHEBI:37563"/>
    </ligand>
</feature>
<comment type="similarity">
    <text evidence="3 4">In the C-terminal section; belongs to the PPC synthetase family.</text>
</comment>
<organism evidence="7 8">
    <name type="scientific">Isoalcanivorax pacificus W11-5</name>
    <dbReference type="NCBI Taxonomy" id="391936"/>
    <lineage>
        <taxon>Bacteria</taxon>
        <taxon>Pseudomonadati</taxon>
        <taxon>Pseudomonadota</taxon>
        <taxon>Gammaproteobacteria</taxon>
        <taxon>Oceanospirillales</taxon>
        <taxon>Alcanivoracaceae</taxon>
        <taxon>Isoalcanivorax</taxon>
    </lineage>
</organism>
<keyword evidence="3" id="KW-0511">Multifunctional enzyme</keyword>
<feature type="binding site" evidence="3">
    <location>
        <position position="290"/>
    </location>
    <ligand>
        <name>CTP</name>
        <dbReference type="ChEBI" id="CHEBI:37563"/>
    </ligand>
</feature>
<dbReference type="NCBIfam" id="TIGR00521">
    <property type="entry name" value="coaBC_dfp"/>
    <property type="match status" value="1"/>
</dbReference>
<comment type="cofactor">
    <cofactor evidence="3">
        <name>Mg(2+)</name>
        <dbReference type="ChEBI" id="CHEBI:18420"/>
    </cofactor>
</comment>
<keyword evidence="8" id="KW-1185">Reference proteome</keyword>